<feature type="transmembrane region" description="Helical" evidence="9">
    <location>
        <begin position="247"/>
        <end position="269"/>
    </location>
</feature>
<feature type="transmembrane region" description="Helical" evidence="9">
    <location>
        <begin position="76"/>
        <end position="97"/>
    </location>
</feature>
<dbReference type="CDD" id="cd13123">
    <property type="entry name" value="MATE_MurJ_like"/>
    <property type="match status" value="1"/>
</dbReference>
<evidence type="ECO:0000256" key="9">
    <source>
        <dbReference type="SAM" id="Phobius"/>
    </source>
</evidence>
<dbReference type="Pfam" id="PF03023">
    <property type="entry name" value="MurJ"/>
    <property type="match status" value="1"/>
</dbReference>
<dbReference type="InterPro" id="IPR051050">
    <property type="entry name" value="Lipid_II_flippase_MurJ/MviN"/>
</dbReference>
<comment type="subcellular location">
    <subcellularLocation>
        <location evidence="1">Cell membrane</location>
        <topology evidence="1">Multi-pass membrane protein</topology>
    </subcellularLocation>
</comment>
<evidence type="ECO:0000256" key="4">
    <source>
        <dbReference type="ARBA" id="ARBA00022960"/>
    </source>
</evidence>
<dbReference type="PANTHER" id="PTHR47019:SF1">
    <property type="entry name" value="LIPID II FLIPPASE MURJ"/>
    <property type="match status" value="1"/>
</dbReference>
<dbReference type="GO" id="GO:0015648">
    <property type="term" value="F:lipid-linked peptidoglycan transporter activity"/>
    <property type="evidence" value="ECO:0007669"/>
    <property type="project" value="TreeGrafter"/>
</dbReference>
<proteinExistence type="predicted"/>
<keyword evidence="5" id="KW-0573">Peptidoglycan synthesis</keyword>
<sequence length="590" mass="61516">MTGGLYRSSNAGHRDGPYDDRHAPPLIDADEARLTVPDTDTVSGGGEVPGAEPPTSTAGNSLIMAAGSLVSRGTGFLRTVVLSAALGTVIGNAYTTAQIFPGLIYDFLLGGILSSVLLPLLVRRRKADADGGQAFTQTLLSLAVLMLAGATVIAVVCAPLLTMTYAGGQSGEYQTLVTRLSYLMLPMIFFTGVSALFSSVLNTRGHFAAPMWTPILNNIIVIVTGGAYLVLYGASKLDPEQMTPGRIALIGGGTLIGVAVQAAGLIPALRKVGFRWKWRFNFRDLGLRELARLGAWMFFYVVANQIGLAVVFSLLNRAAADSGQADDPTGPLMYNNVYLLLMMAHGIIAVSIITALMPRMSAAAADGRLSEIAADLSRGLRTATAALAPVAVVYGVLAAPITVALFRHGAITDEDALATSFVLISAGIALIPFSVSQLFTFANYAMSENKTAALVNAPVVVVRIAIHIACFMLLDAEWVAVGLMAGNGASYLLSAVISATVLRGRIGALGMRDVVTTLLKVLAATAGATLVGVVVTTLLPGDGTPSLMEALLNLAVGGAAIGGTYLALALALRIREITQLLDMVKRKISR</sequence>
<feature type="transmembrane region" description="Helical" evidence="9">
    <location>
        <begin position="103"/>
        <end position="122"/>
    </location>
</feature>
<evidence type="ECO:0000256" key="2">
    <source>
        <dbReference type="ARBA" id="ARBA00022475"/>
    </source>
</evidence>
<evidence type="ECO:0000256" key="5">
    <source>
        <dbReference type="ARBA" id="ARBA00022984"/>
    </source>
</evidence>
<dbReference type="RefSeq" id="WP_310415622.1">
    <property type="nucleotide sequence ID" value="NZ_JAVDYC010000001.1"/>
</dbReference>
<keyword evidence="3 9" id="KW-0812">Transmembrane</keyword>
<gene>
    <name evidence="10" type="ORF">J2S44_003800</name>
</gene>
<feature type="transmembrane region" description="Helical" evidence="9">
    <location>
        <begin position="335"/>
        <end position="358"/>
    </location>
</feature>
<keyword evidence="2" id="KW-1003">Cell membrane</keyword>
<evidence type="ECO:0000256" key="3">
    <source>
        <dbReference type="ARBA" id="ARBA00022692"/>
    </source>
</evidence>
<name>A0AAE3ZTE0_9ACTN</name>
<feature type="region of interest" description="Disordered" evidence="8">
    <location>
        <begin position="1"/>
        <end position="57"/>
    </location>
</feature>
<dbReference type="GO" id="GO:0008360">
    <property type="term" value="P:regulation of cell shape"/>
    <property type="evidence" value="ECO:0007669"/>
    <property type="project" value="UniProtKB-KW"/>
</dbReference>
<dbReference type="EMBL" id="JAVDYC010000001">
    <property type="protein sequence ID" value="MDR7323550.1"/>
    <property type="molecule type" value="Genomic_DNA"/>
</dbReference>
<dbReference type="GO" id="GO:0009252">
    <property type="term" value="P:peptidoglycan biosynthetic process"/>
    <property type="evidence" value="ECO:0007669"/>
    <property type="project" value="UniProtKB-KW"/>
</dbReference>
<accession>A0AAE3ZTE0</accession>
<evidence type="ECO:0000256" key="1">
    <source>
        <dbReference type="ARBA" id="ARBA00004651"/>
    </source>
</evidence>
<evidence type="ECO:0000313" key="10">
    <source>
        <dbReference type="EMBL" id="MDR7323550.1"/>
    </source>
</evidence>
<evidence type="ECO:0000256" key="8">
    <source>
        <dbReference type="SAM" id="MobiDB-lite"/>
    </source>
</evidence>
<keyword evidence="11" id="KW-1185">Reference proteome</keyword>
<organism evidence="10 11">
    <name type="scientific">Catenuloplanes niger</name>
    <dbReference type="NCBI Taxonomy" id="587534"/>
    <lineage>
        <taxon>Bacteria</taxon>
        <taxon>Bacillati</taxon>
        <taxon>Actinomycetota</taxon>
        <taxon>Actinomycetes</taxon>
        <taxon>Micromonosporales</taxon>
        <taxon>Micromonosporaceae</taxon>
        <taxon>Catenuloplanes</taxon>
    </lineage>
</organism>
<evidence type="ECO:0000256" key="6">
    <source>
        <dbReference type="ARBA" id="ARBA00022989"/>
    </source>
</evidence>
<feature type="compositionally biased region" description="Basic and acidic residues" evidence="8">
    <location>
        <begin position="12"/>
        <end position="23"/>
    </location>
</feature>
<dbReference type="AlphaFoldDB" id="A0AAE3ZTE0"/>
<feature type="transmembrane region" description="Helical" evidence="9">
    <location>
        <begin position="453"/>
        <end position="474"/>
    </location>
</feature>
<feature type="transmembrane region" description="Helical" evidence="9">
    <location>
        <begin position="480"/>
        <end position="502"/>
    </location>
</feature>
<comment type="caution">
    <text evidence="10">The sequence shown here is derived from an EMBL/GenBank/DDBJ whole genome shotgun (WGS) entry which is preliminary data.</text>
</comment>
<feature type="transmembrane region" description="Helical" evidence="9">
    <location>
        <begin position="514"/>
        <end position="539"/>
    </location>
</feature>
<protein>
    <submittedName>
        <fullName evidence="10">Peptidoglycan lipid II flippase</fullName>
    </submittedName>
</protein>
<feature type="transmembrane region" description="Helical" evidence="9">
    <location>
        <begin position="215"/>
        <end position="235"/>
    </location>
</feature>
<dbReference type="InterPro" id="IPR004268">
    <property type="entry name" value="MurJ"/>
</dbReference>
<keyword evidence="6 9" id="KW-1133">Transmembrane helix</keyword>
<dbReference type="Proteomes" id="UP001183629">
    <property type="component" value="Unassembled WGS sequence"/>
</dbReference>
<feature type="transmembrane region" description="Helical" evidence="9">
    <location>
        <begin position="551"/>
        <end position="572"/>
    </location>
</feature>
<feature type="transmembrane region" description="Helical" evidence="9">
    <location>
        <begin position="181"/>
        <end position="203"/>
    </location>
</feature>
<dbReference type="GO" id="GO:0005886">
    <property type="term" value="C:plasma membrane"/>
    <property type="evidence" value="ECO:0007669"/>
    <property type="project" value="UniProtKB-SubCell"/>
</dbReference>
<feature type="transmembrane region" description="Helical" evidence="9">
    <location>
        <begin position="418"/>
        <end position="441"/>
    </location>
</feature>
<dbReference type="GO" id="GO:0034204">
    <property type="term" value="P:lipid translocation"/>
    <property type="evidence" value="ECO:0007669"/>
    <property type="project" value="TreeGrafter"/>
</dbReference>
<dbReference type="PANTHER" id="PTHR47019">
    <property type="entry name" value="LIPID II FLIPPASE MURJ"/>
    <property type="match status" value="1"/>
</dbReference>
<reference evidence="10 11" key="1">
    <citation type="submission" date="2023-07" db="EMBL/GenBank/DDBJ databases">
        <title>Sequencing the genomes of 1000 actinobacteria strains.</title>
        <authorList>
            <person name="Klenk H.-P."/>
        </authorList>
    </citation>
    <scope>NUCLEOTIDE SEQUENCE [LARGE SCALE GENOMIC DNA]</scope>
    <source>
        <strain evidence="10 11">DSM 44711</strain>
    </source>
</reference>
<evidence type="ECO:0000313" key="11">
    <source>
        <dbReference type="Proteomes" id="UP001183629"/>
    </source>
</evidence>
<evidence type="ECO:0000256" key="7">
    <source>
        <dbReference type="ARBA" id="ARBA00023136"/>
    </source>
</evidence>
<feature type="transmembrane region" description="Helical" evidence="9">
    <location>
        <begin position="290"/>
        <end position="315"/>
    </location>
</feature>
<keyword evidence="7 9" id="KW-0472">Membrane</keyword>
<dbReference type="NCBIfam" id="TIGR01695">
    <property type="entry name" value="murJ_mviN"/>
    <property type="match status" value="1"/>
</dbReference>
<keyword evidence="4" id="KW-0133">Cell shape</keyword>
<feature type="transmembrane region" description="Helical" evidence="9">
    <location>
        <begin position="134"/>
        <end position="161"/>
    </location>
</feature>
<feature type="transmembrane region" description="Helical" evidence="9">
    <location>
        <begin position="379"/>
        <end position="406"/>
    </location>
</feature>